<proteinExistence type="predicted"/>
<evidence type="ECO:0000313" key="2">
    <source>
        <dbReference type="EMBL" id="KAK4881538.1"/>
    </source>
</evidence>
<name>A0AAN7QJV0_9COLE</name>
<sequence length="147" mass="16982">MHSSSMKIGVRGKIINSQGREIIANVLKFFKQEAENGVTVPLTNFKQRLLAATKFSETSYRRISKVSDSIERGETSSFSSPSKERPKRCTKKDILPAEKQIIRYIIHKFYLTERRRPTLKDLSHDGVYPTLDEPSQQTFNDSNFLHY</sequence>
<organism evidence="2 3">
    <name type="scientific">Aquatica leii</name>
    <dbReference type="NCBI Taxonomy" id="1421715"/>
    <lineage>
        <taxon>Eukaryota</taxon>
        <taxon>Metazoa</taxon>
        <taxon>Ecdysozoa</taxon>
        <taxon>Arthropoda</taxon>
        <taxon>Hexapoda</taxon>
        <taxon>Insecta</taxon>
        <taxon>Pterygota</taxon>
        <taxon>Neoptera</taxon>
        <taxon>Endopterygota</taxon>
        <taxon>Coleoptera</taxon>
        <taxon>Polyphaga</taxon>
        <taxon>Elateriformia</taxon>
        <taxon>Elateroidea</taxon>
        <taxon>Lampyridae</taxon>
        <taxon>Luciolinae</taxon>
        <taxon>Aquatica</taxon>
    </lineage>
</organism>
<feature type="region of interest" description="Disordered" evidence="1">
    <location>
        <begin position="66"/>
        <end position="90"/>
    </location>
</feature>
<gene>
    <name evidence="2" type="ORF">RN001_004857</name>
</gene>
<dbReference type="Proteomes" id="UP001353858">
    <property type="component" value="Unassembled WGS sequence"/>
</dbReference>
<keyword evidence="3" id="KW-1185">Reference proteome</keyword>
<protein>
    <submittedName>
        <fullName evidence="2">Uncharacterized protein</fullName>
    </submittedName>
</protein>
<dbReference type="AlphaFoldDB" id="A0AAN7QJV0"/>
<dbReference type="EMBL" id="JARPUR010000002">
    <property type="protein sequence ID" value="KAK4881538.1"/>
    <property type="molecule type" value="Genomic_DNA"/>
</dbReference>
<accession>A0AAN7QJV0</accession>
<evidence type="ECO:0000256" key="1">
    <source>
        <dbReference type="SAM" id="MobiDB-lite"/>
    </source>
</evidence>
<feature type="region of interest" description="Disordered" evidence="1">
    <location>
        <begin position="122"/>
        <end position="147"/>
    </location>
</feature>
<evidence type="ECO:0000313" key="3">
    <source>
        <dbReference type="Proteomes" id="UP001353858"/>
    </source>
</evidence>
<feature type="compositionally biased region" description="Polar residues" evidence="1">
    <location>
        <begin position="133"/>
        <end position="147"/>
    </location>
</feature>
<reference evidence="3" key="1">
    <citation type="submission" date="2023-01" db="EMBL/GenBank/DDBJ databases">
        <title>Key to firefly adult light organ development and bioluminescence: homeobox transcription factors regulate luciferase expression and transportation to peroxisome.</title>
        <authorList>
            <person name="Fu X."/>
        </authorList>
    </citation>
    <scope>NUCLEOTIDE SEQUENCE [LARGE SCALE GENOMIC DNA]</scope>
</reference>
<comment type="caution">
    <text evidence="2">The sequence shown here is derived from an EMBL/GenBank/DDBJ whole genome shotgun (WGS) entry which is preliminary data.</text>
</comment>